<dbReference type="InParanoid" id="A0A2J6T0E4"/>
<dbReference type="RefSeq" id="XP_024733400.1">
    <property type="nucleotide sequence ID" value="XM_024886248.1"/>
</dbReference>
<protein>
    <submittedName>
        <fullName evidence="2">Uncharacterized protein</fullName>
    </submittedName>
</protein>
<gene>
    <name evidence="2" type="ORF">K444DRAFT_65836</name>
</gene>
<feature type="region of interest" description="Disordered" evidence="1">
    <location>
        <begin position="519"/>
        <end position="544"/>
    </location>
</feature>
<evidence type="ECO:0000313" key="2">
    <source>
        <dbReference type="EMBL" id="PMD56496.1"/>
    </source>
</evidence>
<evidence type="ECO:0000256" key="1">
    <source>
        <dbReference type="SAM" id="MobiDB-lite"/>
    </source>
</evidence>
<keyword evidence="3" id="KW-1185">Reference proteome</keyword>
<dbReference type="EMBL" id="KZ613848">
    <property type="protein sequence ID" value="PMD56496.1"/>
    <property type="molecule type" value="Genomic_DNA"/>
</dbReference>
<sequence>MANKDLEEIFLHATLLFESEFLDLIFCEEDEVKTWLDRHGNRLIQRSMQKWTRANDALKNAGIRPCEINEEVRDIFALMTPQEQAEFIKRYQKLFALVKSSQEGLHLTPSEMEHFSKLSLADKYDFIEEYKTRKEEREKIVRRNTAIFTAKLRRTHRESDELPFADCSSPASLQSLNGLTPKTLRMSANTTVDNLHIKFLQSGMGQEKVGPLDSLSTSTNDLPTPLFASPVMTKADSKVDSSDEQQTQRRPTTFTGDGRTRHWKCDEAKTTDKLVKSNQISGLVVKYDTGFGSEESFINVRELLASDEEETSEIVKQAVEIKSYAEALKQDLKQEVSTNNLESKVLDNPFQDCSRVATSLLREVLNHQNDHKEDVDTEEDDTPEPLWSKLVLVRSPRKEWLGLHPGAKVAVPSPPPTEHSAEGVISPVTSEHPLVDEQPLNNLCTQNPLPVATANPTVAGTKSEPCTPGTCGYRDILTKDLEKCTFQVEVLSSPHAKAPCTRSPSISYVTPPRWLRRSFRGSPSANSPECDLKKDNLSEQSPRSLRKKFSTLFGRSLTSRRSRGALKDLSYD</sequence>
<feature type="compositionally biased region" description="Polar residues" evidence="1">
    <location>
        <begin position="244"/>
        <end position="255"/>
    </location>
</feature>
<organism evidence="2 3">
    <name type="scientific">Hyaloscypha bicolor E</name>
    <dbReference type="NCBI Taxonomy" id="1095630"/>
    <lineage>
        <taxon>Eukaryota</taxon>
        <taxon>Fungi</taxon>
        <taxon>Dikarya</taxon>
        <taxon>Ascomycota</taxon>
        <taxon>Pezizomycotina</taxon>
        <taxon>Leotiomycetes</taxon>
        <taxon>Helotiales</taxon>
        <taxon>Hyaloscyphaceae</taxon>
        <taxon>Hyaloscypha</taxon>
        <taxon>Hyaloscypha bicolor</taxon>
    </lineage>
</organism>
<evidence type="ECO:0000313" key="3">
    <source>
        <dbReference type="Proteomes" id="UP000235371"/>
    </source>
</evidence>
<dbReference type="Proteomes" id="UP000235371">
    <property type="component" value="Unassembled WGS sequence"/>
</dbReference>
<dbReference type="GeneID" id="36594325"/>
<name>A0A2J6T0E4_9HELO</name>
<dbReference type="OrthoDB" id="3560583at2759"/>
<reference evidence="2 3" key="1">
    <citation type="submission" date="2016-04" db="EMBL/GenBank/DDBJ databases">
        <title>A degradative enzymes factory behind the ericoid mycorrhizal symbiosis.</title>
        <authorList>
            <consortium name="DOE Joint Genome Institute"/>
            <person name="Martino E."/>
            <person name="Morin E."/>
            <person name="Grelet G."/>
            <person name="Kuo A."/>
            <person name="Kohler A."/>
            <person name="Daghino S."/>
            <person name="Barry K."/>
            <person name="Choi C."/>
            <person name="Cichocki N."/>
            <person name="Clum A."/>
            <person name="Copeland A."/>
            <person name="Hainaut M."/>
            <person name="Haridas S."/>
            <person name="Labutti K."/>
            <person name="Lindquist E."/>
            <person name="Lipzen A."/>
            <person name="Khouja H.-R."/>
            <person name="Murat C."/>
            <person name="Ohm R."/>
            <person name="Olson A."/>
            <person name="Spatafora J."/>
            <person name="Veneault-Fourrey C."/>
            <person name="Henrissat B."/>
            <person name="Grigoriev I."/>
            <person name="Martin F."/>
            <person name="Perotto S."/>
        </authorList>
    </citation>
    <scope>NUCLEOTIDE SEQUENCE [LARGE SCALE GENOMIC DNA]</scope>
    <source>
        <strain evidence="2 3">E</strain>
    </source>
</reference>
<dbReference type="AlphaFoldDB" id="A0A2J6T0E4"/>
<feature type="region of interest" description="Disordered" evidence="1">
    <location>
        <begin position="234"/>
        <end position="260"/>
    </location>
</feature>
<accession>A0A2J6T0E4</accession>
<proteinExistence type="predicted"/>